<organism evidence="2 3">
    <name type="scientific">Pedosphaera parvula (strain Ellin514)</name>
    <dbReference type="NCBI Taxonomy" id="320771"/>
    <lineage>
        <taxon>Bacteria</taxon>
        <taxon>Pseudomonadati</taxon>
        <taxon>Verrucomicrobiota</taxon>
        <taxon>Pedosphaerae</taxon>
        <taxon>Pedosphaerales</taxon>
        <taxon>Pedosphaeraceae</taxon>
        <taxon>Pedosphaera</taxon>
    </lineage>
</organism>
<keyword evidence="3" id="KW-1185">Reference proteome</keyword>
<keyword evidence="2" id="KW-0808">Transferase</keyword>
<dbReference type="STRING" id="320771.Cflav_PD2015"/>
<dbReference type="PANTHER" id="PTHR10859:SF91">
    <property type="entry name" value="DOLICHYL-PHOSPHATE BETA-GLUCOSYLTRANSFERASE"/>
    <property type="match status" value="1"/>
</dbReference>
<dbReference type="AlphaFoldDB" id="B9XMC4"/>
<feature type="domain" description="Glycosyltransferase 2-like" evidence="1">
    <location>
        <begin position="11"/>
        <end position="177"/>
    </location>
</feature>
<dbReference type="GO" id="GO:0006487">
    <property type="term" value="P:protein N-linked glycosylation"/>
    <property type="evidence" value="ECO:0007669"/>
    <property type="project" value="TreeGrafter"/>
</dbReference>
<dbReference type="Gene3D" id="3.90.550.10">
    <property type="entry name" value="Spore Coat Polysaccharide Biosynthesis Protein SpsA, Chain A"/>
    <property type="match status" value="1"/>
</dbReference>
<dbReference type="Pfam" id="PF00535">
    <property type="entry name" value="Glycos_transf_2"/>
    <property type="match status" value="1"/>
</dbReference>
<dbReference type="Proteomes" id="UP000003688">
    <property type="component" value="Unassembled WGS sequence"/>
</dbReference>
<sequence>MPEQAPSLLLLIPAYNEEHRIEPVLVQFAEYFQKNYPGPFQLVVVLNGCRDNTLGVVQRVREKYPSVSALEFAEPIGKGGALIEGLKLAPLADLIGYVDADGATGPKAFHDLVKRWPEAQCVIGSRWLPGAVLHQSQSGRRQFASRVFHLIVQSFFWMNIRDTQCGAKVMRRTAVETVHPSLRIADMAFDINLLYSLKRAGFTILEVPTEWTDKIGSKVTLGKTSLTMLLSVIRLRLFYSPFYKLLRPFSPLEAWVYKKLRAPRPLPGPRDGKREL</sequence>
<evidence type="ECO:0000313" key="3">
    <source>
        <dbReference type="Proteomes" id="UP000003688"/>
    </source>
</evidence>
<evidence type="ECO:0000313" key="2">
    <source>
        <dbReference type="EMBL" id="EEF58966.1"/>
    </source>
</evidence>
<dbReference type="InterPro" id="IPR029044">
    <property type="entry name" value="Nucleotide-diphossugar_trans"/>
</dbReference>
<dbReference type="SUPFAM" id="SSF53448">
    <property type="entry name" value="Nucleotide-diphospho-sugar transferases"/>
    <property type="match status" value="1"/>
</dbReference>
<dbReference type="GO" id="GO:0016740">
    <property type="term" value="F:transferase activity"/>
    <property type="evidence" value="ECO:0007669"/>
    <property type="project" value="UniProtKB-KW"/>
</dbReference>
<gene>
    <name evidence="2" type="ORF">Cflav_PD2015</name>
</gene>
<accession>B9XMC4</accession>
<dbReference type="OrthoDB" id="9810303at2"/>
<proteinExistence type="predicted"/>
<evidence type="ECO:0000259" key="1">
    <source>
        <dbReference type="Pfam" id="PF00535"/>
    </source>
</evidence>
<protein>
    <submittedName>
        <fullName evidence="2">Glycosyl transferase family 2</fullName>
    </submittedName>
</protein>
<dbReference type="InterPro" id="IPR001173">
    <property type="entry name" value="Glyco_trans_2-like"/>
</dbReference>
<reference evidence="2 3" key="1">
    <citation type="journal article" date="2011" name="J. Bacteriol.">
        <title>Genome sequence of 'Pedosphaera parvula' Ellin514, an aerobic Verrucomicrobial isolate from pasture soil.</title>
        <authorList>
            <person name="Kant R."/>
            <person name="van Passel M.W."/>
            <person name="Sangwan P."/>
            <person name="Palva A."/>
            <person name="Lucas S."/>
            <person name="Copeland A."/>
            <person name="Lapidus A."/>
            <person name="Glavina Del Rio T."/>
            <person name="Dalin E."/>
            <person name="Tice H."/>
            <person name="Bruce D."/>
            <person name="Goodwin L."/>
            <person name="Pitluck S."/>
            <person name="Chertkov O."/>
            <person name="Larimer F.W."/>
            <person name="Land M.L."/>
            <person name="Hauser L."/>
            <person name="Brettin T.S."/>
            <person name="Detter J.C."/>
            <person name="Han S."/>
            <person name="de Vos W.M."/>
            <person name="Janssen P.H."/>
            <person name="Smidt H."/>
        </authorList>
    </citation>
    <scope>NUCLEOTIDE SEQUENCE [LARGE SCALE GENOMIC DNA]</scope>
    <source>
        <strain evidence="2 3">Ellin514</strain>
    </source>
</reference>
<comment type="caution">
    <text evidence="2">The sequence shown here is derived from an EMBL/GenBank/DDBJ whole genome shotgun (WGS) entry which is preliminary data.</text>
</comment>
<dbReference type="RefSeq" id="WP_007416963.1">
    <property type="nucleotide sequence ID" value="NZ_ABOX02000034.1"/>
</dbReference>
<name>B9XMC4_PEDPL</name>
<dbReference type="EMBL" id="ABOX02000034">
    <property type="protein sequence ID" value="EEF58966.1"/>
    <property type="molecule type" value="Genomic_DNA"/>
</dbReference>
<dbReference type="PANTHER" id="PTHR10859">
    <property type="entry name" value="GLYCOSYL TRANSFERASE"/>
    <property type="match status" value="1"/>
</dbReference>